<dbReference type="PANTHER" id="PTHR34002">
    <property type="entry name" value="BLR1656 PROTEIN"/>
    <property type="match status" value="1"/>
</dbReference>
<feature type="transmembrane region" description="Helical" evidence="3">
    <location>
        <begin position="12"/>
        <end position="31"/>
    </location>
</feature>
<keyword evidence="2" id="KW-0624">Polysaccharide degradation</keyword>
<keyword evidence="3" id="KW-0472">Membrane</keyword>
<keyword evidence="2" id="KW-0326">Glycosidase</keyword>
<dbReference type="Gene3D" id="2.60.120.180">
    <property type="match status" value="1"/>
</dbReference>
<dbReference type="InterPro" id="IPR002594">
    <property type="entry name" value="GH12"/>
</dbReference>
<accession>A0A0G4KL82</accession>
<evidence type="ECO:0000313" key="5">
    <source>
        <dbReference type="Proteomes" id="UP000044602"/>
    </source>
</evidence>
<dbReference type="GO" id="GO:0008810">
    <property type="term" value="F:cellulase activity"/>
    <property type="evidence" value="ECO:0007669"/>
    <property type="project" value="InterPro"/>
</dbReference>
<keyword evidence="3" id="KW-0812">Transmembrane</keyword>
<gene>
    <name evidence="4" type="ORF">BN1708_002145</name>
</gene>
<dbReference type="AlphaFoldDB" id="A0A0G4KL82"/>
<proteinExistence type="inferred from homology"/>
<keyword evidence="3" id="KW-1133">Transmembrane helix</keyword>
<organism evidence="4 5">
    <name type="scientific">Verticillium longisporum</name>
    <name type="common">Verticillium dahliae var. longisporum</name>
    <dbReference type="NCBI Taxonomy" id="100787"/>
    <lineage>
        <taxon>Eukaryota</taxon>
        <taxon>Fungi</taxon>
        <taxon>Dikarya</taxon>
        <taxon>Ascomycota</taxon>
        <taxon>Pezizomycotina</taxon>
        <taxon>Sordariomycetes</taxon>
        <taxon>Hypocreomycetidae</taxon>
        <taxon>Glomerellales</taxon>
        <taxon>Plectosphaerellaceae</taxon>
        <taxon>Verticillium</taxon>
    </lineage>
</organism>
<dbReference type="Proteomes" id="UP000044602">
    <property type="component" value="Unassembled WGS sequence"/>
</dbReference>
<dbReference type="GO" id="GO:0000272">
    <property type="term" value="P:polysaccharide catabolic process"/>
    <property type="evidence" value="ECO:0007669"/>
    <property type="project" value="UniProtKB-KW"/>
</dbReference>
<dbReference type="InterPro" id="IPR013319">
    <property type="entry name" value="GH11/12"/>
</dbReference>
<evidence type="ECO:0000313" key="4">
    <source>
        <dbReference type="EMBL" id="CRK09398.1"/>
    </source>
</evidence>
<dbReference type="Pfam" id="PF01670">
    <property type="entry name" value="Glyco_hydro_12"/>
    <property type="match status" value="1"/>
</dbReference>
<keyword evidence="2" id="KW-0119">Carbohydrate metabolism</keyword>
<dbReference type="EMBL" id="CVQH01002224">
    <property type="protein sequence ID" value="CRK09398.1"/>
    <property type="molecule type" value="Genomic_DNA"/>
</dbReference>
<reference evidence="4 5" key="1">
    <citation type="submission" date="2015-05" db="EMBL/GenBank/DDBJ databases">
        <authorList>
            <person name="Wang D.B."/>
            <person name="Wang M."/>
        </authorList>
    </citation>
    <scope>NUCLEOTIDE SEQUENCE [LARGE SCALE GENOMIC DNA]</scope>
    <source>
        <strain evidence="4">VL1</strain>
    </source>
</reference>
<keyword evidence="5" id="KW-1185">Reference proteome</keyword>
<comment type="similarity">
    <text evidence="1 2">Belongs to the glycosyl hydrolase 12 (cellulase H) family.</text>
</comment>
<keyword evidence="2" id="KW-0378">Hydrolase</keyword>
<name>A0A0G4KL82_VERLO</name>
<evidence type="ECO:0000256" key="3">
    <source>
        <dbReference type="SAM" id="Phobius"/>
    </source>
</evidence>
<dbReference type="SUPFAM" id="SSF49899">
    <property type="entry name" value="Concanavalin A-like lectins/glucanases"/>
    <property type="match status" value="1"/>
</dbReference>
<feature type="non-terminal residue" evidence="4">
    <location>
        <position position="1"/>
    </location>
</feature>
<dbReference type="PANTHER" id="PTHR34002:SF9">
    <property type="entry name" value="XYLOGLUCAN-SPECIFIC ENDO-BETA-1,4-GLUCANASE A"/>
    <property type="match status" value="1"/>
</dbReference>
<protein>
    <submittedName>
        <fullName evidence="4">Uncharacterized protein</fullName>
    </submittedName>
</protein>
<evidence type="ECO:0000256" key="2">
    <source>
        <dbReference type="RuleBase" id="RU361163"/>
    </source>
</evidence>
<dbReference type="STRING" id="100787.A0A0G4KL82"/>
<sequence length="320" mass="34726">QSAMGLNFRFLVNVGLLGLPIAVTLGILFGLDQHRSATGQPPLWSPPGPPINNGITEETYCQRAFGIHPESKGQEYTLNPNQWGWEEGEPGSLCMNVTSFNNQTYATKTTAPEFSVTWEYPRGPESAPVHAFPNIKVEGDVFPATLSSLTEVNVDVEWTYGLGNDTVDKTDVTALEAKEVNTNVAIDMFLDSDKTTAKDSTKAAFEVMVWLGAIGPATQPIGLPEGSVATDSINGTDFNLYVGQNSLKQHVLTWVAKNTTEKFHGDLMPLVTKLMGMTGANFPKTTDYLGYMGLGSEALSTSEPVTFWVPELSIDIRTTP</sequence>
<dbReference type="InterPro" id="IPR013320">
    <property type="entry name" value="ConA-like_dom_sf"/>
</dbReference>
<evidence type="ECO:0000256" key="1">
    <source>
        <dbReference type="ARBA" id="ARBA00005519"/>
    </source>
</evidence>